<evidence type="ECO:0000259" key="5">
    <source>
        <dbReference type="Pfam" id="PF00535"/>
    </source>
</evidence>
<dbReference type="Proteomes" id="UP000095662">
    <property type="component" value="Unassembled WGS sequence"/>
</dbReference>
<dbReference type="InterPro" id="IPR001173">
    <property type="entry name" value="Glyco_trans_2-like"/>
</dbReference>
<keyword evidence="2" id="KW-0328">Glycosyltransferase</keyword>
<keyword evidence="4" id="KW-1133">Transmembrane helix</keyword>
<feature type="domain" description="Glycosyltransferase 2-like" evidence="5">
    <location>
        <begin position="18"/>
        <end position="176"/>
    </location>
</feature>
<evidence type="ECO:0000313" key="7">
    <source>
        <dbReference type="Proteomes" id="UP000095662"/>
    </source>
</evidence>
<dbReference type="Pfam" id="PF00535">
    <property type="entry name" value="Glycos_transf_2"/>
    <property type="match status" value="1"/>
</dbReference>
<name>A0A174ZVI6_9FIRM</name>
<accession>A0A174ZVI6</accession>
<dbReference type="STRING" id="39492.ERS852540_01997"/>
<dbReference type="PANTHER" id="PTHR43685">
    <property type="entry name" value="GLYCOSYLTRANSFERASE"/>
    <property type="match status" value="1"/>
</dbReference>
<dbReference type="GO" id="GO:0016757">
    <property type="term" value="F:glycosyltransferase activity"/>
    <property type="evidence" value="ECO:0007669"/>
    <property type="project" value="UniProtKB-KW"/>
</dbReference>
<dbReference type="Gene3D" id="3.90.550.10">
    <property type="entry name" value="Spore Coat Polysaccharide Biosynthesis Protein SpsA, Chain A"/>
    <property type="match status" value="1"/>
</dbReference>
<dbReference type="AlphaFoldDB" id="A0A174ZVI6"/>
<evidence type="ECO:0000256" key="3">
    <source>
        <dbReference type="ARBA" id="ARBA00022679"/>
    </source>
</evidence>
<dbReference type="OrthoDB" id="9815829at2"/>
<comment type="similarity">
    <text evidence="1">Belongs to the glycosyltransferase 2 family.</text>
</comment>
<evidence type="ECO:0000256" key="2">
    <source>
        <dbReference type="ARBA" id="ARBA00022676"/>
    </source>
</evidence>
<dbReference type="EMBL" id="CZBY01000017">
    <property type="protein sequence ID" value="CUQ89767.1"/>
    <property type="molecule type" value="Genomic_DNA"/>
</dbReference>
<evidence type="ECO:0000256" key="4">
    <source>
        <dbReference type="SAM" id="Phobius"/>
    </source>
</evidence>
<dbReference type="PANTHER" id="PTHR43685:SF5">
    <property type="entry name" value="GLYCOSYLTRANSFERASE EPSE-RELATED"/>
    <property type="match status" value="1"/>
</dbReference>
<proteinExistence type="inferred from homology"/>
<dbReference type="InterPro" id="IPR029044">
    <property type="entry name" value="Nucleotide-diphossugar_trans"/>
</dbReference>
<sequence>MGKAKTAQGEKKIMPLISVIMGVHNSDPDMLLSAVRSVLSQSVSDVELIICDDGSENGIGKTLDSIKDSRVKLISFKENKGLAAALNACIDVAGGKYIARQDDDDISLPGRFEKQTEYLENHSDTYFIGTNCELYSSGEGVYGERIMPKAVDKRSFLFNSPFIHGSMMFRREVFDKERYRTLGKNRKYEDYDLFMRLCADGFKSANLPEKLYRFHYDKSTRRVSFSMRCDEFKVRTEGFKRLGLMPVGFFYALKPILLGFIPRKAMIRLKEKTTGV</sequence>
<dbReference type="InterPro" id="IPR050834">
    <property type="entry name" value="Glycosyltransf_2"/>
</dbReference>
<evidence type="ECO:0000256" key="1">
    <source>
        <dbReference type="ARBA" id="ARBA00006739"/>
    </source>
</evidence>
<feature type="transmembrane region" description="Helical" evidence="4">
    <location>
        <begin position="242"/>
        <end position="261"/>
    </location>
</feature>
<dbReference type="SUPFAM" id="SSF53448">
    <property type="entry name" value="Nucleotide-diphospho-sugar transferases"/>
    <property type="match status" value="1"/>
</dbReference>
<reference evidence="6 7" key="1">
    <citation type="submission" date="2015-09" db="EMBL/GenBank/DDBJ databases">
        <authorList>
            <consortium name="Pathogen Informatics"/>
        </authorList>
    </citation>
    <scope>NUCLEOTIDE SEQUENCE [LARGE SCALE GENOMIC DNA]</scope>
    <source>
        <strain evidence="6 7">2789STDY5834928</strain>
    </source>
</reference>
<organism evidence="6 7">
    <name type="scientific">[Eubacterium] siraeum</name>
    <dbReference type="NCBI Taxonomy" id="39492"/>
    <lineage>
        <taxon>Bacteria</taxon>
        <taxon>Bacillati</taxon>
        <taxon>Bacillota</taxon>
        <taxon>Clostridia</taxon>
        <taxon>Eubacteriales</taxon>
        <taxon>Oscillospiraceae</taxon>
        <taxon>Oscillospiraceae incertae sedis</taxon>
    </lineage>
</organism>
<gene>
    <name evidence="6" type="primary">spsA</name>
    <name evidence="6" type="ORF">ERS852540_01997</name>
</gene>
<keyword evidence="4" id="KW-0812">Transmembrane</keyword>
<keyword evidence="4" id="KW-0472">Membrane</keyword>
<keyword evidence="3" id="KW-0808">Transferase</keyword>
<protein>
    <submittedName>
        <fullName evidence="6">Spore coat polysaccharide biosynthesis protein spsA</fullName>
    </submittedName>
</protein>
<evidence type="ECO:0000313" key="6">
    <source>
        <dbReference type="EMBL" id="CUQ89767.1"/>
    </source>
</evidence>